<dbReference type="InterPro" id="IPR038718">
    <property type="entry name" value="SNF2-like_sf"/>
</dbReference>
<reference evidence="12 13" key="1">
    <citation type="submission" date="2015-12" db="EMBL/GenBank/DDBJ databases">
        <title>The genome of Folsomia candida.</title>
        <authorList>
            <person name="Faddeeva A."/>
            <person name="Derks M.F."/>
            <person name="Anvar Y."/>
            <person name="Smit S."/>
            <person name="Van Straalen N."/>
            <person name="Roelofs D."/>
        </authorList>
    </citation>
    <scope>NUCLEOTIDE SEQUENCE [LARGE SCALE GENOMIC DNA]</scope>
    <source>
        <strain evidence="12 13">VU population</strain>
        <tissue evidence="12">Whole body</tissue>
    </source>
</reference>
<evidence type="ECO:0000256" key="5">
    <source>
        <dbReference type="ARBA" id="ARBA00022840"/>
    </source>
</evidence>
<dbReference type="InterPro" id="IPR015195">
    <property type="entry name" value="SLIDE"/>
</dbReference>
<dbReference type="GO" id="GO:0140658">
    <property type="term" value="F:ATP-dependent chromatin remodeler activity"/>
    <property type="evidence" value="ECO:0007669"/>
    <property type="project" value="TreeGrafter"/>
</dbReference>
<comment type="subcellular location">
    <subcellularLocation>
        <location evidence="1">Nucleus</location>
    </subcellularLocation>
</comment>
<dbReference type="InterPro" id="IPR027417">
    <property type="entry name" value="P-loop_NTPase"/>
</dbReference>
<dbReference type="InterPro" id="IPR014891">
    <property type="entry name" value="DWNN_domain"/>
</dbReference>
<dbReference type="PROSITE" id="PS51293">
    <property type="entry name" value="SANT"/>
    <property type="match status" value="1"/>
</dbReference>
<dbReference type="SMART" id="SM00487">
    <property type="entry name" value="DEXDc"/>
    <property type="match status" value="1"/>
</dbReference>
<keyword evidence="6" id="KW-0539">Nucleus</keyword>
<dbReference type="STRING" id="158441.A0A226E0F3"/>
<dbReference type="PROSITE" id="PS51282">
    <property type="entry name" value="DWNN"/>
    <property type="match status" value="1"/>
</dbReference>
<dbReference type="SUPFAM" id="SSF46689">
    <property type="entry name" value="Homeodomain-like"/>
    <property type="match status" value="2"/>
</dbReference>
<dbReference type="GO" id="GO:0005524">
    <property type="term" value="F:ATP binding"/>
    <property type="evidence" value="ECO:0007669"/>
    <property type="project" value="UniProtKB-KW"/>
</dbReference>
<dbReference type="GO" id="GO:0003677">
    <property type="term" value="F:DNA binding"/>
    <property type="evidence" value="ECO:0007669"/>
    <property type="project" value="InterPro"/>
</dbReference>
<dbReference type="GO" id="GO:0008270">
    <property type="term" value="F:zinc ion binding"/>
    <property type="evidence" value="ECO:0007669"/>
    <property type="project" value="InterPro"/>
</dbReference>
<dbReference type="GO" id="GO:0042393">
    <property type="term" value="F:histone binding"/>
    <property type="evidence" value="ECO:0007669"/>
    <property type="project" value="TreeGrafter"/>
</dbReference>
<dbReference type="GO" id="GO:0034728">
    <property type="term" value="P:nucleosome organization"/>
    <property type="evidence" value="ECO:0007669"/>
    <property type="project" value="TreeGrafter"/>
</dbReference>
<feature type="region of interest" description="Disordered" evidence="7">
    <location>
        <begin position="1145"/>
        <end position="1237"/>
    </location>
</feature>
<comment type="similarity">
    <text evidence="2">Belongs to the SNF2/RAD54 helicase family. ISWI subfamily.</text>
</comment>
<dbReference type="Pfam" id="PF00176">
    <property type="entry name" value="SNF2-rel_dom"/>
    <property type="match status" value="1"/>
</dbReference>
<dbReference type="PANTHER" id="PTHR45623:SF49">
    <property type="entry name" value="SWI_SNF-RELATED MATRIX-ASSOCIATED ACTIN-DEPENDENT REGULATOR OF CHROMATIN SUBFAMILY A MEMBER 5"/>
    <property type="match status" value="1"/>
</dbReference>
<dbReference type="PROSITE" id="PS51194">
    <property type="entry name" value="HELICASE_CTER"/>
    <property type="match status" value="1"/>
</dbReference>
<evidence type="ECO:0000313" key="12">
    <source>
        <dbReference type="EMBL" id="OXA51023.1"/>
    </source>
</evidence>
<keyword evidence="13" id="KW-1185">Reference proteome</keyword>
<feature type="domain" description="DWNN" evidence="10">
    <location>
        <begin position="3"/>
        <end position="76"/>
    </location>
</feature>
<name>A0A226E0F3_FOLCA</name>
<dbReference type="PROSITE" id="PS51192">
    <property type="entry name" value="HELICASE_ATP_BIND_1"/>
    <property type="match status" value="1"/>
</dbReference>
<dbReference type="SMART" id="SM00717">
    <property type="entry name" value="SANT"/>
    <property type="match status" value="2"/>
</dbReference>
<dbReference type="Gene3D" id="3.40.50.10810">
    <property type="entry name" value="Tandem AAA-ATPase domain"/>
    <property type="match status" value="1"/>
</dbReference>
<evidence type="ECO:0000259" key="9">
    <source>
        <dbReference type="PROSITE" id="PS51194"/>
    </source>
</evidence>
<feature type="region of interest" description="Disordered" evidence="7">
    <location>
        <begin position="852"/>
        <end position="872"/>
    </location>
</feature>
<dbReference type="OrthoDB" id="5857104at2759"/>
<keyword evidence="5" id="KW-0067">ATP-binding</keyword>
<dbReference type="SMART" id="SM00490">
    <property type="entry name" value="HELICc"/>
    <property type="match status" value="1"/>
</dbReference>
<dbReference type="InterPro" id="IPR049730">
    <property type="entry name" value="SNF2/RAD54-like_C"/>
</dbReference>
<dbReference type="SUPFAM" id="SSF101224">
    <property type="entry name" value="HAND domain of the nucleosome remodeling ATPase ISWI"/>
    <property type="match status" value="1"/>
</dbReference>
<dbReference type="InterPro" id="IPR001005">
    <property type="entry name" value="SANT/Myb"/>
</dbReference>
<dbReference type="Gene3D" id="1.10.10.60">
    <property type="entry name" value="Homeodomain-like"/>
    <property type="match status" value="2"/>
</dbReference>
<accession>A0A226E0F3</accession>
<feature type="region of interest" description="Disordered" evidence="7">
    <location>
        <begin position="217"/>
        <end position="241"/>
    </location>
</feature>
<dbReference type="GO" id="GO:0005634">
    <property type="term" value="C:nucleus"/>
    <property type="evidence" value="ECO:0007669"/>
    <property type="project" value="UniProtKB-SubCell"/>
</dbReference>
<gene>
    <name evidence="12" type="ORF">Fcan01_14118</name>
</gene>
<dbReference type="Pfam" id="PF09111">
    <property type="entry name" value="SLIDE"/>
    <property type="match status" value="1"/>
</dbReference>
<organism evidence="12 13">
    <name type="scientific">Folsomia candida</name>
    <name type="common">Springtail</name>
    <dbReference type="NCBI Taxonomy" id="158441"/>
    <lineage>
        <taxon>Eukaryota</taxon>
        <taxon>Metazoa</taxon>
        <taxon>Ecdysozoa</taxon>
        <taxon>Arthropoda</taxon>
        <taxon>Hexapoda</taxon>
        <taxon>Collembola</taxon>
        <taxon>Entomobryomorpha</taxon>
        <taxon>Isotomoidea</taxon>
        <taxon>Isotomidae</taxon>
        <taxon>Proisotominae</taxon>
        <taxon>Folsomia</taxon>
    </lineage>
</organism>
<dbReference type="InterPro" id="IPR014001">
    <property type="entry name" value="Helicase_ATP-bd"/>
</dbReference>
<dbReference type="GO" id="GO:0000785">
    <property type="term" value="C:chromatin"/>
    <property type="evidence" value="ECO:0007669"/>
    <property type="project" value="TreeGrafter"/>
</dbReference>
<dbReference type="Gene3D" id="1.10.1040.30">
    <property type="entry name" value="ISWI, HAND domain"/>
    <property type="match status" value="1"/>
</dbReference>
<dbReference type="EMBL" id="LNIX01000008">
    <property type="protein sequence ID" value="OXA51023.1"/>
    <property type="molecule type" value="Genomic_DNA"/>
</dbReference>
<keyword evidence="4" id="KW-0378">Hydrolase</keyword>
<evidence type="ECO:0000259" key="8">
    <source>
        <dbReference type="PROSITE" id="PS51192"/>
    </source>
</evidence>
<dbReference type="FunFam" id="3.40.50.300:FF:000082">
    <property type="entry name" value="ISWI chromatin remodeling complex ATPase ISW1"/>
    <property type="match status" value="1"/>
</dbReference>
<feature type="domain" description="SANT" evidence="11">
    <location>
        <begin position="942"/>
        <end position="994"/>
    </location>
</feature>
<dbReference type="PANTHER" id="PTHR45623">
    <property type="entry name" value="CHROMODOMAIN-HELICASE-DNA-BINDING PROTEIN 3-RELATED-RELATED"/>
    <property type="match status" value="1"/>
</dbReference>
<dbReference type="InterPro" id="IPR015194">
    <property type="entry name" value="ISWI_HAND-dom"/>
</dbReference>
<dbReference type="InterPro" id="IPR017884">
    <property type="entry name" value="SANT_dom"/>
</dbReference>
<evidence type="ECO:0000256" key="2">
    <source>
        <dbReference type="ARBA" id="ARBA00009687"/>
    </source>
</evidence>
<feature type="compositionally biased region" description="Low complexity" evidence="7">
    <location>
        <begin position="1212"/>
        <end position="1237"/>
    </location>
</feature>
<dbReference type="Gene3D" id="3.40.50.300">
    <property type="entry name" value="P-loop containing nucleotide triphosphate hydrolases"/>
    <property type="match status" value="1"/>
</dbReference>
<dbReference type="AlphaFoldDB" id="A0A226E0F3"/>
<evidence type="ECO:0000259" key="10">
    <source>
        <dbReference type="PROSITE" id="PS51282"/>
    </source>
</evidence>
<comment type="caution">
    <text evidence="12">The sequence shown here is derived from an EMBL/GenBank/DDBJ whole genome shotgun (WGS) entry which is preliminary data.</text>
</comment>
<feature type="domain" description="Helicase ATP-binding" evidence="8">
    <location>
        <begin position="285"/>
        <end position="451"/>
    </location>
</feature>
<evidence type="ECO:0000256" key="3">
    <source>
        <dbReference type="ARBA" id="ARBA00022741"/>
    </source>
</evidence>
<dbReference type="Gene3D" id="3.10.20.90">
    <property type="entry name" value="Phosphatidylinositol 3-kinase Catalytic Subunit, Chain A, domain 1"/>
    <property type="match status" value="1"/>
</dbReference>
<dbReference type="GO" id="GO:0031491">
    <property type="term" value="F:nucleosome binding"/>
    <property type="evidence" value="ECO:0007669"/>
    <property type="project" value="InterPro"/>
</dbReference>
<dbReference type="CDD" id="cd18793">
    <property type="entry name" value="SF2_C_SNF"/>
    <property type="match status" value="1"/>
</dbReference>
<dbReference type="InterPro" id="IPR000330">
    <property type="entry name" value="SNF2_N"/>
</dbReference>
<dbReference type="InterPro" id="IPR044754">
    <property type="entry name" value="Isw1/2_DEXHc"/>
</dbReference>
<evidence type="ECO:0000259" key="11">
    <source>
        <dbReference type="PROSITE" id="PS51293"/>
    </source>
</evidence>
<dbReference type="CDD" id="cd00167">
    <property type="entry name" value="SANT"/>
    <property type="match status" value="1"/>
</dbReference>
<dbReference type="InterPro" id="IPR001650">
    <property type="entry name" value="Helicase_C-like"/>
</dbReference>
<evidence type="ECO:0000256" key="6">
    <source>
        <dbReference type="ARBA" id="ARBA00023242"/>
    </source>
</evidence>
<proteinExistence type="inferred from homology"/>
<evidence type="ECO:0000256" key="7">
    <source>
        <dbReference type="SAM" id="MobiDB-lite"/>
    </source>
</evidence>
<dbReference type="InterPro" id="IPR009057">
    <property type="entry name" value="Homeodomain-like_sf"/>
</dbReference>
<dbReference type="Pfam" id="PF08783">
    <property type="entry name" value="DWNN"/>
    <property type="match status" value="1"/>
</dbReference>
<dbReference type="Proteomes" id="UP000198287">
    <property type="component" value="Unassembled WGS sequence"/>
</dbReference>
<dbReference type="Pfam" id="PF00271">
    <property type="entry name" value="Helicase_C"/>
    <property type="match status" value="1"/>
</dbReference>
<evidence type="ECO:0000313" key="13">
    <source>
        <dbReference type="Proteomes" id="UP000198287"/>
    </source>
</evidence>
<protein>
    <submittedName>
        <fullName evidence="12">Chromatin-remodeling complex ATPase chain Iswi</fullName>
    </submittedName>
</protein>
<dbReference type="CDD" id="cd17997">
    <property type="entry name" value="DEXHc_SMARCA1_SMARCA5"/>
    <property type="match status" value="1"/>
</dbReference>
<dbReference type="Pfam" id="PF09110">
    <property type="entry name" value="HAND"/>
    <property type="match status" value="1"/>
</dbReference>
<dbReference type="GO" id="GO:0016887">
    <property type="term" value="F:ATP hydrolysis activity"/>
    <property type="evidence" value="ECO:0007669"/>
    <property type="project" value="TreeGrafter"/>
</dbReference>
<feature type="domain" description="Helicase C-terminal" evidence="9">
    <location>
        <begin position="581"/>
        <end position="732"/>
    </location>
</feature>
<dbReference type="FunFam" id="3.40.50.10810:FF:000101">
    <property type="entry name" value="SWI/SNF-related, matrix-associated, actin-dependent regulator of"/>
    <property type="match status" value="1"/>
</dbReference>
<evidence type="ECO:0000256" key="1">
    <source>
        <dbReference type="ARBA" id="ARBA00004123"/>
    </source>
</evidence>
<evidence type="ECO:0000256" key="4">
    <source>
        <dbReference type="ARBA" id="ARBA00022801"/>
    </source>
</evidence>
<keyword evidence="3" id="KW-0547">Nucleotide-binding</keyword>
<dbReference type="InterPro" id="IPR036306">
    <property type="entry name" value="ISWI_HAND-dom_sf"/>
</dbReference>
<sequence length="1237" mass="142343">MSVQYKFKAAMDFSTVTFDGVHISVNDLKKEIIEQKQLEKNVDFDLQIQNAQTEEVYADENALIPQNTSVIVARVPITEKKSGPGFGREIFVHQQPLANLPPASAVNGTDVTSMDTEEEKVKAMVSPSTNGFGINGIKAVSPVAQKPNAPRPLSSTSPIAKRPRYQFDEFKDNEAEANQGQAKMRRLNFLLEKSEFFAHCLSSGDAVVAAKRGRKSKAEQAAATEGSSRHRKTEKEEDEELLKNAEAPTDGSGIHSAAVTFTETPPYIKNGEMRDYQIRGLNWLINLFENSINGILADEMGLGKTLQTISLLGYLKNYKNVRGHYLVILPKSTLCNWENEFKRWCPSMRTVTLLGDAEARKAVVEQRLLHLNAWDVLITTYEMILKEKSTLKKINWTYLVIDEAHRIKNEHSKLSESVRELSSKHRLLLTGTPLQNNLHELWALLNFLLPDVFDSSENFDDWFNTESCFGDNSLVTRLHSVLRPFLLRRIKSDVEKSLLPKKEIKVYVPMVAMQRLWYKKILMKDLDVINGAGKMEKVRLMNILMHLRKCSNHPYLFDGAEPGPPYTTDSHLVTNSGKLMVLDKLLPKLQSEGSRVLIFSQMTRLLDILEDYFFWRRFSYHRLDGQTAHEDRQRMIDEYNTPGSKTFVFMLSTRAGGLGINLASADVVIIMDSDWNPQVDLQAMDRAHRIGQKKQVRVFRLITENTVDEKIVERAAIKLKLDKLVIQQGRLVDASTQLMKEEMLNWIRYGANLVFSAESGSESIPDDTIEAILERSKSKEDELIGKLDGLEDSNLRNFALESSIFSFEGEDYQDKNKARDRAMVAPTEWIEPPKRERKAAVYAETMFYKDSSSKDEEWKPKNPKPARHPTLPEHQFFPKRLHDLLQMEVYYYQQTIKYKIPREQWNDSKDAIKQQKAEQKKIDNARPLTDAELEEKEILLEQGFTTWNRKDFNLFLKLVEKHGRDDMESVAEEFEGKTKEEVLLYAKVFIRRFSELKNSDKILLQIGKSEEKRMRKTLVERVLTERISKCRKPLLELRIPYTKQCKMGNFTTENDRFLISTWYKYGFDTDSIDTWFNMREEILKSTEFRFDWFLKSRSSDELRRRCQMIWSLMEKDIVTEDEIANLQKKMKQAWADFAKKANALNNDDDDVTDTSPSAPPTPPPTSKRKSKKRRSTFNKKRKSTSSSTPGKTRQLLLTDMDIMNGEDSSQHSKSSGGSSSRKSTRTSSSRTSSSRYQ</sequence>
<dbReference type="SMART" id="SM01180">
    <property type="entry name" value="DWNN"/>
    <property type="match status" value="1"/>
</dbReference>
<feature type="compositionally biased region" description="Basic residues" evidence="7">
    <location>
        <begin position="1166"/>
        <end position="1183"/>
    </location>
</feature>
<dbReference type="SUPFAM" id="SSF52540">
    <property type="entry name" value="P-loop containing nucleoside triphosphate hydrolases"/>
    <property type="match status" value="2"/>
</dbReference>
<feature type="compositionally biased region" description="Low complexity" evidence="7">
    <location>
        <begin position="1184"/>
        <end position="1193"/>
    </location>
</feature>